<evidence type="ECO:0000256" key="1">
    <source>
        <dbReference type="SAM" id="MobiDB-lite"/>
    </source>
</evidence>
<protein>
    <submittedName>
        <fullName evidence="2">Uncharacterized protein</fullName>
    </submittedName>
</protein>
<organism evidence="2 3">
    <name type="scientific">Legionella quinlivanii</name>
    <dbReference type="NCBI Taxonomy" id="45073"/>
    <lineage>
        <taxon>Bacteria</taxon>
        <taxon>Pseudomonadati</taxon>
        <taxon>Pseudomonadota</taxon>
        <taxon>Gammaproteobacteria</taxon>
        <taxon>Legionellales</taxon>
        <taxon>Legionellaceae</taxon>
        <taxon>Legionella</taxon>
    </lineage>
</organism>
<name>A0A0W0XUS0_9GAMM</name>
<comment type="caution">
    <text evidence="2">The sequence shown here is derived from an EMBL/GenBank/DDBJ whole genome shotgun (WGS) entry which is preliminary data.</text>
</comment>
<dbReference type="STRING" id="45073.Lqui_2060"/>
<dbReference type="EMBL" id="LNYS01000012">
    <property type="protein sequence ID" value="KTD48249.1"/>
    <property type="molecule type" value="Genomic_DNA"/>
</dbReference>
<evidence type="ECO:0000313" key="2">
    <source>
        <dbReference type="EMBL" id="KTD48249.1"/>
    </source>
</evidence>
<evidence type="ECO:0000313" key="3">
    <source>
        <dbReference type="Proteomes" id="UP000054618"/>
    </source>
</evidence>
<dbReference type="PATRIC" id="fig|45073.5.peg.2170"/>
<dbReference type="OrthoDB" id="9911920at2"/>
<feature type="region of interest" description="Disordered" evidence="1">
    <location>
        <begin position="26"/>
        <end position="63"/>
    </location>
</feature>
<feature type="compositionally biased region" description="Basic and acidic residues" evidence="1">
    <location>
        <begin position="51"/>
        <end position="63"/>
    </location>
</feature>
<sequence length="63" mass="6897">MSATQTVVLEIQKTDKKRNSFFKHQNTLCSGAPAPTPPDGSKTVCEDDQNDSNKKHDSCCLIS</sequence>
<gene>
    <name evidence="2" type="ORF">Lqui_2060</name>
</gene>
<dbReference type="Proteomes" id="UP000054618">
    <property type="component" value="Unassembled WGS sequence"/>
</dbReference>
<dbReference type="RefSeq" id="WP_058508157.1">
    <property type="nucleotide sequence ID" value="NZ_CAAAIK010000010.1"/>
</dbReference>
<dbReference type="AlphaFoldDB" id="A0A0W0XUS0"/>
<reference evidence="2 3" key="1">
    <citation type="submission" date="2015-11" db="EMBL/GenBank/DDBJ databases">
        <title>Genomic analysis of 38 Legionella species identifies large and diverse effector repertoires.</title>
        <authorList>
            <person name="Burstein D."/>
            <person name="Amaro F."/>
            <person name="Zusman T."/>
            <person name="Lifshitz Z."/>
            <person name="Cohen O."/>
            <person name="Gilbert J.A."/>
            <person name="Pupko T."/>
            <person name="Shuman H.A."/>
            <person name="Segal G."/>
        </authorList>
    </citation>
    <scope>NUCLEOTIDE SEQUENCE [LARGE SCALE GENOMIC DNA]</scope>
    <source>
        <strain evidence="2 3">CDC#1442-AUS-E</strain>
    </source>
</reference>
<accession>A0A0W0XUS0</accession>
<keyword evidence="3" id="KW-1185">Reference proteome</keyword>
<proteinExistence type="predicted"/>